<evidence type="ECO:0000259" key="2">
    <source>
        <dbReference type="Pfam" id="PF00583"/>
    </source>
</evidence>
<name>A0A840BEZ4_9RHOO</name>
<feature type="compositionally biased region" description="Polar residues" evidence="1">
    <location>
        <begin position="43"/>
        <end position="52"/>
    </location>
</feature>
<feature type="domain" description="N-acetyltransferase" evidence="2">
    <location>
        <begin position="87"/>
        <end position="169"/>
    </location>
</feature>
<dbReference type="AlphaFoldDB" id="A0A840BEZ4"/>
<dbReference type="GO" id="GO:0016747">
    <property type="term" value="F:acyltransferase activity, transferring groups other than amino-acyl groups"/>
    <property type="evidence" value="ECO:0007669"/>
    <property type="project" value="InterPro"/>
</dbReference>
<evidence type="ECO:0000313" key="4">
    <source>
        <dbReference type="Proteomes" id="UP000561045"/>
    </source>
</evidence>
<evidence type="ECO:0000313" key="3">
    <source>
        <dbReference type="EMBL" id="MBB4011725.1"/>
    </source>
</evidence>
<organism evidence="3 4">
    <name type="scientific">Niveibacterium umoris</name>
    <dbReference type="NCBI Taxonomy" id="1193620"/>
    <lineage>
        <taxon>Bacteria</taxon>
        <taxon>Pseudomonadati</taxon>
        <taxon>Pseudomonadota</taxon>
        <taxon>Betaproteobacteria</taxon>
        <taxon>Rhodocyclales</taxon>
        <taxon>Rhodocyclaceae</taxon>
        <taxon>Niveibacterium</taxon>
    </lineage>
</organism>
<accession>A0A840BEZ4</accession>
<protein>
    <submittedName>
        <fullName evidence="3">GNAT superfamily N-acetyltransferase</fullName>
    </submittedName>
</protein>
<dbReference type="Pfam" id="PF00583">
    <property type="entry name" value="Acetyltransf_1"/>
    <property type="match status" value="1"/>
</dbReference>
<dbReference type="Gene3D" id="3.40.630.30">
    <property type="match status" value="1"/>
</dbReference>
<dbReference type="RefSeq" id="WP_183632608.1">
    <property type="nucleotide sequence ID" value="NZ_BAABLE010000011.1"/>
</dbReference>
<dbReference type="Proteomes" id="UP000561045">
    <property type="component" value="Unassembled WGS sequence"/>
</dbReference>
<proteinExistence type="predicted"/>
<gene>
    <name evidence="3" type="ORF">GGR36_001033</name>
</gene>
<dbReference type="SUPFAM" id="SSF55729">
    <property type="entry name" value="Acyl-CoA N-acyltransferases (Nat)"/>
    <property type="match status" value="1"/>
</dbReference>
<evidence type="ECO:0000256" key="1">
    <source>
        <dbReference type="SAM" id="MobiDB-lite"/>
    </source>
</evidence>
<keyword evidence="4" id="KW-1185">Reference proteome</keyword>
<keyword evidence="3" id="KW-0808">Transferase</keyword>
<reference evidence="3 4" key="1">
    <citation type="submission" date="2020-08" db="EMBL/GenBank/DDBJ databases">
        <title>Genomic Encyclopedia of Type Strains, Phase IV (KMG-IV): sequencing the most valuable type-strain genomes for metagenomic binning, comparative biology and taxonomic classification.</title>
        <authorList>
            <person name="Goeker M."/>
        </authorList>
    </citation>
    <scope>NUCLEOTIDE SEQUENCE [LARGE SCALE GENOMIC DNA]</scope>
    <source>
        <strain evidence="3 4">DSM 106739</strain>
    </source>
</reference>
<dbReference type="EMBL" id="JACIET010000001">
    <property type="protein sequence ID" value="MBB4011725.1"/>
    <property type="molecule type" value="Genomic_DNA"/>
</dbReference>
<feature type="region of interest" description="Disordered" evidence="1">
    <location>
        <begin position="33"/>
        <end position="55"/>
    </location>
</feature>
<dbReference type="InterPro" id="IPR000182">
    <property type="entry name" value="GNAT_dom"/>
</dbReference>
<comment type="caution">
    <text evidence="3">The sequence shown here is derived from an EMBL/GenBank/DDBJ whole genome shotgun (WGS) entry which is preliminary data.</text>
</comment>
<dbReference type="InterPro" id="IPR016181">
    <property type="entry name" value="Acyl_CoA_acyltransferase"/>
</dbReference>
<sequence>MQARSAEHSNTFFVHAYPSTLIDALISQDENAPHLIPAPSDAQAPTRTSPSDTGAARVGRMHANRHGLSDRYVHQISCVDLIHQMGFVITTGDRGGDIVIADACYVLTDDGDTAEFAITVSFGWQGRGLENRLIDALCVAARRAGARWLCGEVFASNTAMLALMHDCGFTLRPDPADDALVRVERNVNAAAPAERAARLAGTTRR</sequence>